<dbReference type="PANTHER" id="PTHR33050">
    <property type="entry name" value="REVERSE TRANSCRIPTASE DOMAIN-CONTAINING PROTEIN"/>
    <property type="match status" value="1"/>
</dbReference>
<evidence type="ECO:0000256" key="2">
    <source>
        <dbReference type="SAM" id="MobiDB-lite"/>
    </source>
</evidence>
<dbReference type="GO" id="GO:0008270">
    <property type="term" value="F:zinc ion binding"/>
    <property type="evidence" value="ECO:0007669"/>
    <property type="project" value="UniProtKB-KW"/>
</dbReference>
<dbReference type="EMBL" id="CAMXCT030000945">
    <property type="protein sequence ID" value="CAL4772316.1"/>
    <property type="molecule type" value="Genomic_DNA"/>
</dbReference>
<reference evidence="5" key="2">
    <citation type="submission" date="2024-04" db="EMBL/GenBank/DDBJ databases">
        <authorList>
            <person name="Chen Y."/>
            <person name="Shah S."/>
            <person name="Dougan E. K."/>
            <person name="Thang M."/>
            <person name="Chan C."/>
        </authorList>
    </citation>
    <scope>NUCLEOTIDE SEQUENCE [LARGE SCALE GENOMIC DNA]</scope>
</reference>
<keyword evidence="1" id="KW-0863">Zinc-finger</keyword>
<comment type="caution">
    <text evidence="4">The sequence shown here is derived from an EMBL/GenBank/DDBJ whole genome shotgun (WGS) entry which is preliminary data.</text>
</comment>
<feature type="non-terminal residue" evidence="4">
    <location>
        <position position="1"/>
    </location>
</feature>
<feature type="compositionally biased region" description="Low complexity" evidence="2">
    <location>
        <begin position="549"/>
        <end position="565"/>
    </location>
</feature>
<keyword evidence="1" id="KW-0479">Metal-binding</keyword>
<dbReference type="Proteomes" id="UP001152797">
    <property type="component" value="Unassembled WGS sequence"/>
</dbReference>
<feature type="domain" description="C3H1-type" evidence="3">
    <location>
        <begin position="585"/>
        <end position="611"/>
    </location>
</feature>
<reference evidence="4" key="1">
    <citation type="submission" date="2022-10" db="EMBL/GenBank/DDBJ databases">
        <authorList>
            <person name="Chen Y."/>
            <person name="Dougan E. K."/>
            <person name="Chan C."/>
            <person name="Rhodes N."/>
            <person name="Thang M."/>
        </authorList>
    </citation>
    <scope>NUCLEOTIDE SEQUENCE</scope>
</reference>
<dbReference type="PANTHER" id="PTHR33050:SF7">
    <property type="entry name" value="RIBONUCLEASE H"/>
    <property type="match status" value="1"/>
</dbReference>
<evidence type="ECO:0000259" key="3">
    <source>
        <dbReference type="PROSITE" id="PS50103"/>
    </source>
</evidence>
<feature type="compositionally biased region" description="Polar residues" evidence="2">
    <location>
        <begin position="1661"/>
        <end position="1672"/>
    </location>
</feature>
<evidence type="ECO:0000256" key="1">
    <source>
        <dbReference type="PROSITE-ProRule" id="PRU00723"/>
    </source>
</evidence>
<sequence length="1751" mass="196897">ERIHVAIAGKTRASTLKRYVKAWKDWQSWKHLTWGADSFVHPGMFCEYLFTRFDEPCGATIPNFICKAVAWFEKTAGLPESEVVATTKAVCQIRDYITEKLAADTPPIRRAPRYPAVAVESLEMAVMDTEQTVGFRVIAWVKLLKIWGALRFDDMQKIKPAELHFTGLYDFSPVFPEELASFWTEHSERATLPTALAMLGVETSKRDLVDAWLRNRKTEIAEEERSELVSKLMLAMDSFASDGTWEHPAEQPPEGTEGDVLEEVQAHFFENGVVTVNKFSSFFRDEQDLIEVLRTEFNIDAAASLAERAQVASVICSWKDTLTKAKRKAEVEAEMSTREWTKPIPVGDYVQLRNFFQTTVGHVEDRVMPSKEYLEKKLQELENGEFRAETLAEVVSKDEIDPDVLVPIFDSKGSLSVKKGSTNVPLPTGPEQLRRRLNVMQNCLMMLALKHVNREEIQDVSKEVFDKYKDYILGDYVWGLSSTDLNGQQIQTPPWSLVLSYEHAIRKRAYTLMQTERLMIGAALEKAWKCPTTKERHFITLLALYSKRSYTPGTSSTSPGTWNPKGKGKGKSKTKGPQKGSGQSPNGEKICYRFNAGKCSYQKCKFAHLCSKCFAKGHNALNCKEKPTPVCKLVQDMDTIVIFENPEDLGEEGCKLVKNDALSSQLVQLWCDRLHGEGYNTENLQHVAEGQPFKLRLMEALLDRAGDPDHKFLLQGESGYPVGVLHPLPRTPHMYEEQTSWKLEDDPYMKAEIWRNNYDSVGDHEEFVREHFAEECKEGLMEKLTLEQAQERFGSKVAISSLAVLVEESHGNKKRIIHDATHGTKVNNRIRCRDKQRSPGAREKMYLLAYYKARGDIVFSLVGDISKAHRRFLHEPSECGLLACRVKNDDPFIFINKVGTFGVASASYWWGRIAASGIRLTHELLGPERPIEMLIFADDLESLGAGIQGRRGIVLSYLYLATMGFPFKWGKQRGGLKVEWIGLFTDYTTMRLGLSESRAAWMENWTRKMAQTGRTTSKEMEQGLGRLGFAANALTWERPFLGPLYAWSAAVRTKKGLLKIPAMLRTIFWFLAKRTRDGGSLQEPTPIRTDNEADLVFFTDAKATEQGAWIGGFLQSKEGSIISWFSEEVQESWAPWLFVRKDPKRVIAALELLATLVAVRLWANGLQRGGKGRCWVRAGTDNQGNSYAVSRLMSTKYPLTVLIMELSETLRARNCELDLQWIPREKNQLADDLTNQVFTKFPMDCRVQFVGGDTKWLVLSELMEKANEFHMELAAEKKRKAQAFIPKSMSVEGQERVRSLVAGEPRAQRKWLVRFRQDWGARLGDGPKLGPPSGPKMRTHELQLPILCAGGGRRSKPKAHSDASVEELVEDVVWSCQDGLAETASLMDQVLAARYVLEYKLFHWLYYQNTVQGVAPTRSQLVEKAQAFTPKSMSVEGQERVRSLVAGEPRAQRKWLVRFRQDWGARLGILRVQDALPVDVLQAKAALFVKVVTYFSERVPKAWIEKCLAESSHPICELELLAVLGCTLSLGAIDPQQSMRVTDNEAAKGTLINATSTTFGKQICGQRNAGDVFAGSAEAVNGATASASSERWEEKRAAAHSQDVGVALGENSVFAAGESFDECLVKTETQCGVAGPDAVSVASSPDGTALEPEKSVEDAGSSDSTSNDSEQLSSDDSDTAEPPPKVKRFRARIPTDEKWYVHSRSHLIHRYDGDCHNEIRFLVCGKRLNDSYKMCTEASAWNVLCKSCNRR</sequence>
<feature type="region of interest" description="Disordered" evidence="2">
    <location>
        <begin position="1635"/>
        <end position="1689"/>
    </location>
</feature>
<dbReference type="OrthoDB" id="442801at2759"/>
<dbReference type="EMBL" id="CAMXCT010000945">
    <property type="protein sequence ID" value="CAI3985004.1"/>
    <property type="molecule type" value="Genomic_DNA"/>
</dbReference>
<evidence type="ECO:0000313" key="5">
    <source>
        <dbReference type="EMBL" id="CAL1138379.1"/>
    </source>
</evidence>
<evidence type="ECO:0000313" key="6">
    <source>
        <dbReference type="EMBL" id="CAL4772316.1"/>
    </source>
</evidence>
<dbReference type="InterPro" id="IPR052055">
    <property type="entry name" value="Hepadnavirus_pol/RT"/>
</dbReference>
<feature type="region of interest" description="Disordered" evidence="2">
    <location>
        <begin position="549"/>
        <end position="585"/>
    </location>
</feature>
<protein>
    <submittedName>
        <fullName evidence="6">LINE-1 retrotransposable element ORF2 protein</fullName>
    </submittedName>
</protein>
<name>A0A9P1C4Q2_9DINO</name>
<accession>A0A9P1C4Q2</accession>
<dbReference type="EMBL" id="CAMXCT020000945">
    <property type="protein sequence ID" value="CAL1138379.1"/>
    <property type="molecule type" value="Genomic_DNA"/>
</dbReference>
<gene>
    <name evidence="4" type="ORF">C1SCF055_LOCUS12494</name>
</gene>
<keyword evidence="7" id="KW-1185">Reference proteome</keyword>
<feature type="zinc finger region" description="C3H1-type" evidence="1">
    <location>
        <begin position="585"/>
        <end position="611"/>
    </location>
</feature>
<dbReference type="PROSITE" id="PS50103">
    <property type="entry name" value="ZF_C3H1"/>
    <property type="match status" value="1"/>
</dbReference>
<proteinExistence type="predicted"/>
<evidence type="ECO:0000313" key="7">
    <source>
        <dbReference type="Proteomes" id="UP001152797"/>
    </source>
</evidence>
<organism evidence="4">
    <name type="scientific">Cladocopium goreaui</name>
    <dbReference type="NCBI Taxonomy" id="2562237"/>
    <lineage>
        <taxon>Eukaryota</taxon>
        <taxon>Sar</taxon>
        <taxon>Alveolata</taxon>
        <taxon>Dinophyceae</taxon>
        <taxon>Suessiales</taxon>
        <taxon>Symbiodiniaceae</taxon>
        <taxon>Cladocopium</taxon>
    </lineage>
</organism>
<feature type="compositionally biased region" description="Basic residues" evidence="2">
    <location>
        <begin position="566"/>
        <end position="576"/>
    </location>
</feature>
<evidence type="ECO:0000313" key="4">
    <source>
        <dbReference type="EMBL" id="CAI3985004.1"/>
    </source>
</evidence>
<dbReference type="InterPro" id="IPR000571">
    <property type="entry name" value="Znf_CCCH"/>
</dbReference>
<keyword evidence="1" id="KW-0862">Zinc</keyword>